<dbReference type="EMBL" id="OOIN01000002">
    <property type="protein sequence ID" value="SPO21223.1"/>
    <property type="molecule type" value="Genomic_DNA"/>
</dbReference>
<organism evidence="19 20">
    <name type="scientific">Ustilago trichophora</name>
    <dbReference type="NCBI Taxonomy" id="86804"/>
    <lineage>
        <taxon>Eukaryota</taxon>
        <taxon>Fungi</taxon>
        <taxon>Dikarya</taxon>
        <taxon>Basidiomycota</taxon>
        <taxon>Ustilaginomycotina</taxon>
        <taxon>Ustilaginomycetes</taxon>
        <taxon>Ustilaginales</taxon>
        <taxon>Ustilaginaceae</taxon>
        <taxon>Ustilago</taxon>
    </lineage>
</organism>
<feature type="region of interest" description="Disordered" evidence="18">
    <location>
        <begin position="107"/>
        <end position="141"/>
    </location>
</feature>
<name>A0A5C3DS05_9BASI</name>
<keyword evidence="16" id="KW-0137">Centromere</keyword>
<evidence type="ECO:0000256" key="17">
    <source>
        <dbReference type="ARBA" id="ARBA00030568"/>
    </source>
</evidence>
<keyword evidence="11" id="KW-0159">Chromosome partition</keyword>
<evidence type="ECO:0000256" key="14">
    <source>
        <dbReference type="ARBA" id="ARBA00023242"/>
    </source>
</evidence>
<keyword evidence="6" id="KW-0158">Chromosome</keyword>
<dbReference type="GO" id="GO:0000278">
    <property type="term" value="P:mitotic cell cycle"/>
    <property type="evidence" value="ECO:0007669"/>
    <property type="project" value="InterPro"/>
</dbReference>
<dbReference type="PANTHER" id="PTHR28036:SF1">
    <property type="entry name" value="DASH COMPLEX SUBUNIT DAD2"/>
    <property type="match status" value="1"/>
</dbReference>
<keyword evidence="7" id="KW-0963">Cytoplasm</keyword>
<evidence type="ECO:0000256" key="13">
    <source>
        <dbReference type="ARBA" id="ARBA00023212"/>
    </source>
</evidence>
<keyword evidence="13" id="KW-0206">Cytoskeleton</keyword>
<evidence type="ECO:0000313" key="20">
    <source>
        <dbReference type="Proteomes" id="UP000324022"/>
    </source>
</evidence>
<evidence type="ECO:0000256" key="9">
    <source>
        <dbReference type="ARBA" id="ARBA00022701"/>
    </source>
</evidence>
<reference evidence="19 20" key="1">
    <citation type="submission" date="2018-03" db="EMBL/GenBank/DDBJ databases">
        <authorList>
            <person name="Guldener U."/>
        </authorList>
    </citation>
    <scope>NUCLEOTIDE SEQUENCE [LARGE SCALE GENOMIC DNA]</scope>
    <source>
        <strain evidence="19 20">NBRC100155</strain>
    </source>
</reference>
<feature type="compositionally biased region" description="Polar residues" evidence="18">
    <location>
        <begin position="107"/>
        <end position="123"/>
    </location>
</feature>
<feature type="region of interest" description="Disordered" evidence="18">
    <location>
        <begin position="1"/>
        <end position="41"/>
    </location>
</feature>
<keyword evidence="20" id="KW-1185">Reference proteome</keyword>
<dbReference type="Proteomes" id="UP000324022">
    <property type="component" value="Unassembled WGS sequence"/>
</dbReference>
<dbReference type="GO" id="GO:0005874">
    <property type="term" value="C:microtubule"/>
    <property type="evidence" value="ECO:0007669"/>
    <property type="project" value="UniProtKB-KW"/>
</dbReference>
<evidence type="ECO:0000256" key="10">
    <source>
        <dbReference type="ARBA" id="ARBA00022776"/>
    </source>
</evidence>
<evidence type="ECO:0000256" key="3">
    <source>
        <dbReference type="ARBA" id="ARBA00004629"/>
    </source>
</evidence>
<dbReference type="Pfam" id="PF08654">
    <property type="entry name" value="DASH_Dad2"/>
    <property type="match status" value="1"/>
</dbReference>
<keyword evidence="15" id="KW-0131">Cell cycle</keyword>
<evidence type="ECO:0000256" key="4">
    <source>
        <dbReference type="ARBA" id="ARBA00005501"/>
    </source>
</evidence>
<evidence type="ECO:0000256" key="8">
    <source>
        <dbReference type="ARBA" id="ARBA00022618"/>
    </source>
</evidence>
<sequence>MAQRPSAMMGSGGAGRQSMYPPQANNPANIMFGGPSSSANQARLISKQAELEGLRALKDQSARMVKELERLAEKVDIMADGGDSIASVMGSWQGVFRAIQIARASSVFTNPSSATTEPGSADNSTEDAESDDDLYNYGPARTSRPALIDTMVRIPIDLDGALARSKDEGAAADSSVSAASVSH</sequence>
<dbReference type="PANTHER" id="PTHR28036">
    <property type="entry name" value="DASH COMPLEX SUBUNIT DAD2"/>
    <property type="match status" value="1"/>
</dbReference>
<dbReference type="OrthoDB" id="3230169at2759"/>
<evidence type="ECO:0000256" key="5">
    <source>
        <dbReference type="ARBA" id="ARBA00020260"/>
    </source>
</evidence>
<evidence type="ECO:0000256" key="16">
    <source>
        <dbReference type="ARBA" id="ARBA00023328"/>
    </source>
</evidence>
<evidence type="ECO:0000256" key="1">
    <source>
        <dbReference type="ARBA" id="ARBA00004123"/>
    </source>
</evidence>
<comment type="similarity">
    <text evidence="4">Belongs to the DASH complex DAD2 family.</text>
</comment>
<evidence type="ECO:0000256" key="2">
    <source>
        <dbReference type="ARBA" id="ARBA00004186"/>
    </source>
</evidence>
<keyword evidence="9" id="KW-0493">Microtubule</keyword>
<comment type="subcellular location">
    <subcellularLocation>
        <location evidence="3">Chromosome</location>
        <location evidence="3">Centromere</location>
        <location evidence="3">Kinetochore</location>
    </subcellularLocation>
    <subcellularLocation>
        <location evidence="2">Cytoplasm</location>
        <location evidence="2">Cytoskeleton</location>
        <location evidence="2">Spindle</location>
    </subcellularLocation>
    <subcellularLocation>
        <location evidence="1">Nucleus</location>
    </subcellularLocation>
</comment>
<evidence type="ECO:0000256" key="7">
    <source>
        <dbReference type="ARBA" id="ARBA00022490"/>
    </source>
</evidence>
<evidence type="ECO:0000256" key="11">
    <source>
        <dbReference type="ARBA" id="ARBA00022829"/>
    </source>
</evidence>
<keyword evidence="12" id="KW-0995">Kinetochore</keyword>
<dbReference type="GO" id="GO:0042729">
    <property type="term" value="C:DASH complex"/>
    <property type="evidence" value="ECO:0007669"/>
    <property type="project" value="InterPro"/>
</dbReference>
<dbReference type="GO" id="GO:0008608">
    <property type="term" value="P:attachment of spindle microtubules to kinetochore"/>
    <property type="evidence" value="ECO:0007669"/>
    <property type="project" value="TreeGrafter"/>
</dbReference>
<dbReference type="InterPro" id="IPR013963">
    <property type="entry name" value="DASH_Dad2"/>
</dbReference>
<dbReference type="GO" id="GO:1990023">
    <property type="term" value="C:mitotic spindle midzone"/>
    <property type="evidence" value="ECO:0007669"/>
    <property type="project" value="TreeGrafter"/>
</dbReference>
<evidence type="ECO:0000256" key="18">
    <source>
        <dbReference type="SAM" id="MobiDB-lite"/>
    </source>
</evidence>
<keyword evidence="14" id="KW-0539">Nucleus</keyword>
<evidence type="ECO:0000313" key="19">
    <source>
        <dbReference type="EMBL" id="SPO21223.1"/>
    </source>
</evidence>
<dbReference type="AlphaFoldDB" id="A0A5C3DS05"/>
<evidence type="ECO:0000256" key="12">
    <source>
        <dbReference type="ARBA" id="ARBA00022838"/>
    </source>
</evidence>
<gene>
    <name evidence="19" type="ORF">UTRI_00700</name>
</gene>
<evidence type="ECO:0000256" key="6">
    <source>
        <dbReference type="ARBA" id="ARBA00022454"/>
    </source>
</evidence>
<dbReference type="GO" id="GO:0044732">
    <property type="term" value="C:mitotic spindle pole body"/>
    <property type="evidence" value="ECO:0007669"/>
    <property type="project" value="TreeGrafter"/>
</dbReference>
<protein>
    <recommendedName>
        <fullName evidence="5">DASH complex subunit DAD2</fullName>
    </recommendedName>
    <alternativeName>
        <fullName evidence="17">Outer kinetochore protein DAD2</fullName>
    </alternativeName>
</protein>
<feature type="compositionally biased region" description="Acidic residues" evidence="18">
    <location>
        <begin position="124"/>
        <end position="134"/>
    </location>
</feature>
<accession>A0A5C3DS05</accession>
<dbReference type="GO" id="GO:0051301">
    <property type="term" value="P:cell division"/>
    <property type="evidence" value="ECO:0007669"/>
    <property type="project" value="UniProtKB-KW"/>
</dbReference>
<proteinExistence type="inferred from homology"/>
<evidence type="ECO:0000256" key="15">
    <source>
        <dbReference type="ARBA" id="ARBA00023306"/>
    </source>
</evidence>
<keyword evidence="10" id="KW-0498">Mitosis</keyword>
<keyword evidence="8" id="KW-0132">Cell division</keyword>